<keyword evidence="2" id="KW-1185">Reference proteome</keyword>
<dbReference type="Proteomes" id="UP000003856">
    <property type="component" value="Unassembled WGS sequence"/>
</dbReference>
<dbReference type="Gene3D" id="3.40.50.720">
    <property type="entry name" value="NAD(P)-binding Rossmann-like Domain"/>
    <property type="match status" value="1"/>
</dbReference>
<dbReference type="GO" id="GO:0005737">
    <property type="term" value="C:cytoplasm"/>
    <property type="evidence" value="ECO:0007669"/>
    <property type="project" value="TreeGrafter"/>
</dbReference>
<dbReference type="InterPro" id="IPR051783">
    <property type="entry name" value="NAD(P)-dependent_oxidoreduct"/>
</dbReference>
<comment type="caution">
    <text evidence="1">The sequence shown here is derived from an EMBL/GenBank/DDBJ whole genome shotgun (WGS) entry which is preliminary data.</text>
</comment>
<dbReference type="EMBL" id="ACQT01000012">
    <property type="protein sequence ID" value="EER61638.1"/>
    <property type="molecule type" value="Genomic_DNA"/>
</dbReference>
<dbReference type="InterPro" id="IPR036291">
    <property type="entry name" value="NAD(P)-bd_dom_sf"/>
</dbReference>
<reference evidence="1 2" key="1">
    <citation type="submission" date="2009-05" db="EMBL/GenBank/DDBJ databases">
        <title>The draft genome of Acidovorax delafieldii 2AN.</title>
        <authorList>
            <consortium name="US DOE Joint Genome Institute (JGI-PGF)"/>
            <person name="Lucas S."/>
            <person name="Copeland A."/>
            <person name="Lapidus A."/>
            <person name="Glavina del Rio T."/>
            <person name="Tice H."/>
            <person name="Bruce D."/>
            <person name="Goodwin L."/>
            <person name="Pitluck S."/>
            <person name="Larimer F."/>
            <person name="Land M.L."/>
            <person name="Hauser L."/>
            <person name="Shelobolina E.S."/>
            <person name="Picardal F."/>
            <person name="Roden E."/>
            <person name="Emerson D."/>
        </authorList>
    </citation>
    <scope>NUCLEOTIDE SEQUENCE [LARGE SCALE GENOMIC DNA]</scope>
    <source>
        <strain evidence="1 2">2AN</strain>
    </source>
</reference>
<sequence>LVRIAQETGRSACVAGGLNRWAAVHRLDAARMYRLAIEANAIGESFHAVAEQGIALRDIATRIGLGLGLPVVDIPPSEAHAHFGWFTDFARMDAPASSAWTRQRLGWSPRQPDLLDNLAQAGYFDD</sequence>
<gene>
    <name evidence="1" type="ORF">AcdelDRAFT_0750</name>
</gene>
<dbReference type="GO" id="GO:0004029">
    <property type="term" value="F:aldehyde dehydrogenase (NAD+) activity"/>
    <property type="evidence" value="ECO:0007669"/>
    <property type="project" value="TreeGrafter"/>
</dbReference>
<dbReference type="AlphaFoldDB" id="C5T1H0"/>
<evidence type="ECO:0000313" key="2">
    <source>
        <dbReference type="Proteomes" id="UP000003856"/>
    </source>
</evidence>
<feature type="non-terminal residue" evidence="1">
    <location>
        <position position="1"/>
    </location>
</feature>
<protein>
    <submittedName>
        <fullName evidence="1">Putative dyhydroflavanol-4-reductase</fullName>
    </submittedName>
</protein>
<dbReference type="PATRIC" id="fig|573060.9.peg.4405"/>
<organism evidence="1 2">
    <name type="scientific">Acidovorax delafieldii 2AN</name>
    <dbReference type="NCBI Taxonomy" id="573060"/>
    <lineage>
        <taxon>Bacteria</taxon>
        <taxon>Pseudomonadati</taxon>
        <taxon>Pseudomonadota</taxon>
        <taxon>Betaproteobacteria</taxon>
        <taxon>Burkholderiales</taxon>
        <taxon>Comamonadaceae</taxon>
        <taxon>Acidovorax</taxon>
    </lineage>
</organism>
<accession>C5T1H0</accession>
<name>C5T1H0_ACIDE</name>
<dbReference type="PANTHER" id="PTHR48079:SF9">
    <property type="entry name" value="PUTATIVE-RELATED"/>
    <property type="match status" value="1"/>
</dbReference>
<evidence type="ECO:0000313" key="1">
    <source>
        <dbReference type="EMBL" id="EER61638.1"/>
    </source>
</evidence>
<proteinExistence type="predicted"/>
<dbReference type="PANTHER" id="PTHR48079">
    <property type="entry name" value="PROTEIN YEEZ"/>
    <property type="match status" value="1"/>
</dbReference>
<dbReference type="SUPFAM" id="SSF51735">
    <property type="entry name" value="NAD(P)-binding Rossmann-fold domains"/>
    <property type="match status" value="1"/>
</dbReference>